<gene>
    <name evidence="8" type="ORF">Acr_29g0003500</name>
</gene>
<evidence type="ECO:0000256" key="7">
    <source>
        <dbReference type="SAM" id="Phobius"/>
    </source>
</evidence>
<evidence type="ECO:0000313" key="9">
    <source>
        <dbReference type="Proteomes" id="UP000585474"/>
    </source>
</evidence>
<dbReference type="EMBL" id="BJWL01000029">
    <property type="protein sequence ID" value="GFZ21188.1"/>
    <property type="molecule type" value="Genomic_DNA"/>
</dbReference>
<dbReference type="OrthoDB" id="1938491at2759"/>
<dbReference type="AlphaFoldDB" id="A0A7J0HDQ2"/>
<comment type="similarity">
    <text evidence="2">Belongs to the OXA1/ALB3/YidC (TC 2.A.9.2) family.</text>
</comment>
<evidence type="ECO:0000256" key="2">
    <source>
        <dbReference type="ARBA" id="ARBA00010583"/>
    </source>
</evidence>
<dbReference type="GO" id="GO:0032977">
    <property type="term" value="F:membrane insertase activity"/>
    <property type="evidence" value="ECO:0007669"/>
    <property type="project" value="InterPro"/>
</dbReference>
<evidence type="ECO:0000256" key="5">
    <source>
        <dbReference type="ARBA" id="ARBA00023136"/>
    </source>
</evidence>
<evidence type="ECO:0000256" key="3">
    <source>
        <dbReference type="ARBA" id="ARBA00022692"/>
    </source>
</evidence>
<feature type="transmembrane region" description="Helical" evidence="7">
    <location>
        <begin position="29"/>
        <end position="49"/>
    </location>
</feature>
<comment type="subcellular location">
    <subcellularLocation>
        <location evidence="1">Membrane</location>
        <topology evidence="1">Multi-pass membrane protein</topology>
    </subcellularLocation>
</comment>
<organism evidence="8 9">
    <name type="scientific">Actinidia rufa</name>
    <dbReference type="NCBI Taxonomy" id="165716"/>
    <lineage>
        <taxon>Eukaryota</taxon>
        <taxon>Viridiplantae</taxon>
        <taxon>Streptophyta</taxon>
        <taxon>Embryophyta</taxon>
        <taxon>Tracheophyta</taxon>
        <taxon>Spermatophyta</taxon>
        <taxon>Magnoliopsida</taxon>
        <taxon>eudicotyledons</taxon>
        <taxon>Gunneridae</taxon>
        <taxon>Pentapetalae</taxon>
        <taxon>asterids</taxon>
        <taxon>Ericales</taxon>
        <taxon>Actinidiaceae</taxon>
        <taxon>Actinidia</taxon>
    </lineage>
</organism>
<accession>A0A7J0HDQ2</accession>
<dbReference type="GO" id="GO:0010027">
    <property type="term" value="P:thylakoid membrane organization"/>
    <property type="evidence" value="ECO:0007669"/>
    <property type="project" value="TreeGrafter"/>
</dbReference>
<keyword evidence="9" id="KW-1185">Reference proteome</keyword>
<dbReference type="GO" id="GO:0072598">
    <property type="term" value="P:protein localization to chloroplast"/>
    <property type="evidence" value="ECO:0007669"/>
    <property type="project" value="TreeGrafter"/>
</dbReference>
<proteinExistence type="inferred from homology"/>
<protein>
    <submittedName>
        <fullName evidence="8">OxaA/YidC-like membrane insertion protein</fullName>
    </submittedName>
</protein>
<evidence type="ECO:0000256" key="4">
    <source>
        <dbReference type="ARBA" id="ARBA00022989"/>
    </source>
</evidence>
<keyword evidence="3 7" id="KW-0812">Transmembrane</keyword>
<feature type="compositionally biased region" description="Basic and acidic residues" evidence="6">
    <location>
        <begin position="173"/>
        <end position="195"/>
    </location>
</feature>
<reference evidence="8 9" key="1">
    <citation type="submission" date="2019-07" db="EMBL/GenBank/DDBJ databases">
        <title>De Novo Assembly of kiwifruit Actinidia rufa.</title>
        <authorList>
            <person name="Sugita-Konishi S."/>
            <person name="Sato K."/>
            <person name="Mori E."/>
            <person name="Abe Y."/>
            <person name="Kisaki G."/>
            <person name="Hamano K."/>
            <person name="Suezawa K."/>
            <person name="Otani M."/>
            <person name="Fukuda T."/>
            <person name="Manabe T."/>
            <person name="Gomi K."/>
            <person name="Tabuchi M."/>
            <person name="Akimitsu K."/>
            <person name="Kataoka I."/>
        </authorList>
    </citation>
    <scope>NUCLEOTIDE SEQUENCE [LARGE SCALE GENOMIC DNA]</scope>
    <source>
        <strain evidence="9">cv. Fuchu</strain>
    </source>
</reference>
<dbReference type="InterPro" id="IPR001708">
    <property type="entry name" value="YidC/ALB3/OXA1/COX18"/>
</dbReference>
<evidence type="ECO:0000256" key="1">
    <source>
        <dbReference type="ARBA" id="ARBA00004141"/>
    </source>
</evidence>
<dbReference type="GO" id="GO:0051205">
    <property type="term" value="P:protein insertion into membrane"/>
    <property type="evidence" value="ECO:0007669"/>
    <property type="project" value="TreeGrafter"/>
</dbReference>
<dbReference type="PANTHER" id="PTHR12428">
    <property type="entry name" value="OXA1"/>
    <property type="match status" value="1"/>
</dbReference>
<evidence type="ECO:0000256" key="6">
    <source>
        <dbReference type="SAM" id="MobiDB-lite"/>
    </source>
</evidence>
<keyword evidence="5 7" id="KW-0472">Membrane</keyword>
<dbReference type="GO" id="GO:0009535">
    <property type="term" value="C:chloroplast thylakoid membrane"/>
    <property type="evidence" value="ECO:0007669"/>
    <property type="project" value="TreeGrafter"/>
</dbReference>
<keyword evidence="4 7" id="KW-1133">Transmembrane helix</keyword>
<feature type="region of interest" description="Disordered" evidence="6">
    <location>
        <begin position="164"/>
        <end position="195"/>
    </location>
</feature>
<comment type="caution">
    <text evidence="8">The sequence shown here is derived from an EMBL/GenBank/DDBJ whole genome shotgun (WGS) entry which is preliminary data.</text>
</comment>
<dbReference type="PANTHER" id="PTHR12428:SF14">
    <property type="entry name" value="ALBINO3-LIKE PROTEIN 1, CHLOROPLASTIC"/>
    <property type="match status" value="1"/>
</dbReference>
<name>A0A7J0HDQ2_9ERIC</name>
<sequence>MKGHNAQNTVKKIDIEVLKDGLSALHVPYAYGFAIILLTTLVKAATFPLTKKQEKIHLEAARLYKLAGVNPLAGWSSSPWMIRYLGISRLACIARSLTVTNNILSTVQQVWLLKLGGRQNPATKFSDTIIKEKPSQIQSSIIESNTTDLKKSIEITTIKEPQGEKLTSIGFRPGERFKEARGKKKTEERGREEES</sequence>
<dbReference type="Proteomes" id="UP000585474">
    <property type="component" value="Unassembled WGS sequence"/>
</dbReference>
<evidence type="ECO:0000313" key="8">
    <source>
        <dbReference type="EMBL" id="GFZ21188.1"/>
    </source>
</evidence>